<dbReference type="PROSITE" id="PS50234">
    <property type="entry name" value="VWFA"/>
    <property type="match status" value="1"/>
</dbReference>
<dbReference type="Pfam" id="PF13519">
    <property type="entry name" value="VWA_2"/>
    <property type="match status" value="1"/>
</dbReference>
<gene>
    <name evidence="2" type="ORF">J8C05_11100</name>
</gene>
<dbReference type="InterPro" id="IPR017802">
    <property type="entry name" value="VWFA-rel_acidobac-type"/>
</dbReference>
<dbReference type="SMART" id="SM00327">
    <property type="entry name" value="VWA"/>
    <property type="match status" value="1"/>
</dbReference>
<reference evidence="2 3" key="1">
    <citation type="submission" date="2021-03" db="EMBL/GenBank/DDBJ databases">
        <title>Genomic and phenotypic characterization of Chloracidobacterium isolates provides evidence for multiple species.</title>
        <authorList>
            <person name="Saini M.K."/>
            <person name="Costas A.M.G."/>
            <person name="Tank M."/>
            <person name="Bryant D.A."/>
        </authorList>
    </citation>
    <scope>NUCLEOTIDE SEQUENCE [LARGE SCALE GENOMIC DNA]</scope>
    <source>
        <strain evidence="2 3">N</strain>
    </source>
</reference>
<name>A0ABX8AYW1_9BACT</name>
<feature type="domain" description="VWFA" evidence="1">
    <location>
        <begin position="98"/>
        <end position="275"/>
    </location>
</feature>
<dbReference type="RefSeq" id="WP_211422224.1">
    <property type="nucleotide sequence ID" value="NZ_CP072642.1"/>
</dbReference>
<protein>
    <submittedName>
        <fullName evidence="2">VWA domain-containing protein</fullName>
    </submittedName>
</protein>
<dbReference type="InterPro" id="IPR036465">
    <property type="entry name" value="vWFA_dom_sf"/>
</dbReference>
<keyword evidence="3" id="KW-1185">Reference proteome</keyword>
<accession>A0ABX8AYW1</accession>
<evidence type="ECO:0000313" key="2">
    <source>
        <dbReference type="EMBL" id="QUV93889.1"/>
    </source>
</evidence>
<dbReference type="InterPro" id="IPR002035">
    <property type="entry name" value="VWF_A"/>
</dbReference>
<dbReference type="NCBIfam" id="TIGR03436">
    <property type="entry name" value="acidobact_VWFA"/>
    <property type="match status" value="1"/>
</dbReference>
<evidence type="ECO:0000313" key="3">
    <source>
        <dbReference type="Proteomes" id="UP000677668"/>
    </source>
</evidence>
<sequence>MTGTKFWLVAGVILAMLQGTSLGLIGQERAPKRPQKPNPPAAQDEVFNIDTSLVVLDVAVFDQDNRFVGDLRKENFRVYDEQVEQQIEYFSRDEAPVSLGFVVDTSGSMRPRRTKVVEAVKFLARAAKSGDEFFLVDFKNKAELAEEFTPRPADIEDAVDNIVWGGGTALLDAIQLSAEYADKEGKNRRKAIVVFSDGDERDSYYDRKQMLKLLQEYQVQVYIVGFPDEDDDGGLFGRSTRKRSVQLIQDIAKETGGRAFFPKTLDELPEIVRTINADLRTQYSIGFVPSQDQPQGSGFRRVTVRAEDGKRKLVVRTRSGYTPRKGD</sequence>
<evidence type="ECO:0000259" key="1">
    <source>
        <dbReference type="PROSITE" id="PS50234"/>
    </source>
</evidence>
<dbReference type="Proteomes" id="UP000677668">
    <property type="component" value="Chromosome 1"/>
</dbReference>
<dbReference type="EMBL" id="CP072642">
    <property type="protein sequence ID" value="QUV93889.1"/>
    <property type="molecule type" value="Genomic_DNA"/>
</dbReference>
<proteinExistence type="predicted"/>
<organism evidence="2 3">
    <name type="scientific">Chloracidobacterium sp. N</name>
    <dbReference type="NCBI Taxonomy" id="2821540"/>
    <lineage>
        <taxon>Bacteria</taxon>
        <taxon>Pseudomonadati</taxon>
        <taxon>Acidobacteriota</taxon>
        <taxon>Terriglobia</taxon>
        <taxon>Terriglobales</taxon>
        <taxon>Acidobacteriaceae</taxon>
        <taxon>Chloracidobacterium</taxon>
        <taxon>Chloracidobacterium aggregatum</taxon>
    </lineage>
</organism>
<dbReference type="CDD" id="cd00198">
    <property type="entry name" value="vWFA"/>
    <property type="match status" value="1"/>
</dbReference>
<dbReference type="SUPFAM" id="SSF53300">
    <property type="entry name" value="vWA-like"/>
    <property type="match status" value="1"/>
</dbReference>
<dbReference type="Gene3D" id="3.40.50.410">
    <property type="entry name" value="von Willebrand factor, type A domain"/>
    <property type="match status" value="1"/>
</dbReference>